<feature type="chain" id="PRO_5041329399" evidence="1">
    <location>
        <begin position="23"/>
        <end position="118"/>
    </location>
</feature>
<keyword evidence="1" id="KW-0732">Signal</keyword>
<sequence length="118" mass="13391">MLSSNIRGIFIVAALCISFSGAAPWNNDAPAAKKFFPDSFDEDRNDIDLSIFCNKNEVLRQSTDSVEPHCPLLSYDNYDEMMEYYNQKRMCMCADGYVRHPDGFCSSPQGCLMGFRSF</sequence>
<dbReference type="AlphaFoldDB" id="A0AA39FGF1"/>
<dbReference type="Gene3D" id="2.10.25.10">
    <property type="entry name" value="Laminin"/>
    <property type="match status" value="1"/>
</dbReference>
<reference evidence="2" key="1">
    <citation type="journal article" date="2023" name="bioRxiv">
        <title>Scaffold-level genome assemblies of two parasitoid biocontrol wasps reveal the parthenogenesis mechanism and an associated novel virus.</title>
        <authorList>
            <person name="Inwood S."/>
            <person name="Skelly J."/>
            <person name="Guhlin J."/>
            <person name="Harrop T."/>
            <person name="Goldson S."/>
            <person name="Dearden P."/>
        </authorList>
    </citation>
    <scope>NUCLEOTIDE SEQUENCE</scope>
    <source>
        <strain evidence="2">Lincoln</strain>
        <tissue evidence="2">Whole body</tissue>
    </source>
</reference>
<dbReference type="Proteomes" id="UP001168972">
    <property type="component" value="Unassembled WGS sequence"/>
</dbReference>
<proteinExistence type="predicted"/>
<gene>
    <name evidence="2" type="ORF">PV327_002871</name>
</gene>
<reference evidence="2" key="2">
    <citation type="submission" date="2023-03" db="EMBL/GenBank/DDBJ databases">
        <authorList>
            <person name="Inwood S.N."/>
            <person name="Skelly J.G."/>
            <person name="Guhlin J."/>
            <person name="Harrop T.W.R."/>
            <person name="Goldson S.G."/>
            <person name="Dearden P.K."/>
        </authorList>
    </citation>
    <scope>NUCLEOTIDE SEQUENCE</scope>
    <source>
        <strain evidence="2">Lincoln</strain>
        <tissue evidence="2">Whole body</tissue>
    </source>
</reference>
<keyword evidence="3" id="KW-1185">Reference proteome</keyword>
<name>A0AA39FGF1_MICHY</name>
<dbReference type="InterPro" id="IPR036084">
    <property type="entry name" value="Ser_inhib-like_sf"/>
</dbReference>
<evidence type="ECO:0000256" key="1">
    <source>
        <dbReference type="SAM" id="SignalP"/>
    </source>
</evidence>
<protein>
    <submittedName>
        <fullName evidence="2">Uncharacterized protein</fullName>
    </submittedName>
</protein>
<dbReference type="SUPFAM" id="SSF57567">
    <property type="entry name" value="Serine protease inhibitors"/>
    <property type="match status" value="1"/>
</dbReference>
<evidence type="ECO:0000313" key="3">
    <source>
        <dbReference type="Proteomes" id="UP001168972"/>
    </source>
</evidence>
<organism evidence="2 3">
    <name type="scientific">Microctonus hyperodae</name>
    <name type="common">Parasitoid wasp</name>
    <dbReference type="NCBI Taxonomy" id="165561"/>
    <lineage>
        <taxon>Eukaryota</taxon>
        <taxon>Metazoa</taxon>
        <taxon>Ecdysozoa</taxon>
        <taxon>Arthropoda</taxon>
        <taxon>Hexapoda</taxon>
        <taxon>Insecta</taxon>
        <taxon>Pterygota</taxon>
        <taxon>Neoptera</taxon>
        <taxon>Endopterygota</taxon>
        <taxon>Hymenoptera</taxon>
        <taxon>Apocrita</taxon>
        <taxon>Ichneumonoidea</taxon>
        <taxon>Braconidae</taxon>
        <taxon>Euphorinae</taxon>
        <taxon>Microctonus</taxon>
    </lineage>
</organism>
<accession>A0AA39FGF1</accession>
<comment type="caution">
    <text evidence="2">The sequence shown here is derived from an EMBL/GenBank/DDBJ whole genome shotgun (WGS) entry which is preliminary data.</text>
</comment>
<feature type="signal peptide" evidence="1">
    <location>
        <begin position="1"/>
        <end position="22"/>
    </location>
</feature>
<dbReference type="EMBL" id="JAQQBR010001831">
    <property type="protein sequence ID" value="KAK0169125.1"/>
    <property type="molecule type" value="Genomic_DNA"/>
</dbReference>
<evidence type="ECO:0000313" key="2">
    <source>
        <dbReference type="EMBL" id="KAK0169125.1"/>
    </source>
</evidence>